<dbReference type="HAMAP" id="MF_00456">
    <property type="entry name" value="ProB"/>
    <property type="match status" value="1"/>
</dbReference>
<feature type="binding site" evidence="8">
    <location>
        <position position="7"/>
    </location>
    <ligand>
        <name>ATP</name>
        <dbReference type="ChEBI" id="CHEBI:30616"/>
    </ligand>
</feature>
<feature type="binding site" evidence="8">
    <location>
        <position position="132"/>
    </location>
    <ligand>
        <name>substrate</name>
    </ligand>
</feature>
<evidence type="ECO:0000256" key="6">
    <source>
        <dbReference type="ARBA" id="ARBA00022777"/>
    </source>
</evidence>
<dbReference type="PANTHER" id="PTHR43654">
    <property type="entry name" value="GLUTAMATE 5-KINASE"/>
    <property type="match status" value="1"/>
</dbReference>
<dbReference type="UniPathway" id="UPA00098">
    <property type="reaction ID" value="UER00359"/>
</dbReference>
<evidence type="ECO:0000256" key="7">
    <source>
        <dbReference type="ARBA" id="ARBA00022840"/>
    </source>
</evidence>
<evidence type="ECO:0000256" key="1">
    <source>
        <dbReference type="ARBA" id="ARBA00022490"/>
    </source>
</evidence>
<dbReference type="EMBL" id="PDKO01000007">
    <property type="protein sequence ID" value="RXJ62610.1"/>
    <property type="molecule type" value="Genomic_DNA"/>
</dbReference>
<keyword evidence="6 8" id="KW-0418">Kinase</keyword>
<dbReference type="Pfam" id="PF00696">
    <property type="entry name" value="AA_kinase"/>
    <property type="match status" value="1"/>
</dbReference>
<dbReference type="Gene3D" id="3.40.1160.10">
    <property type="entry name" value="Acetylglutamate kinase-like"/>
    <property type="match status" value="1"/>
</dbReference>
<dbReference type="InterPro" id="IPR005715">
    <property type="entry name" value="Glu_5kinase/COase_Synthase"/>
</dbReference>
<dbReference type="InterPro" id="IPR041739">
    <property type="entry name" value="G5K_ProB"/>
</dbReference>
<dbReference type="PROSITE" id="PS00902">
    <property type="entry name" value="GLUTAMATE_5_KINASE"/>
    <property type="match status" value="1"/>
</dbReference>
<gene>
    <name evidence="8 10" type="primary">proB</name>
    <name evidence="10" type="ORF">CRV06_09075</name>
</gene>
<evidence type="ECO:0000256" key="8">
    <source>
        <dbReference type="HAMAP-Rule" id="MF_00456"/>
    </source>
</evidence>
<evidence type="ECO:0000256" key="5">
    <source>
        <dbReference type="ARBA" id="ARBA00022741"/>
    </source>
</evidence>
<dbReference type="InterPro" id="IPR011529">
    <property type="entry name" value="Glu_5kinase"/>
</dbReference>
<keyword evidence="1 8" id="KW-0963">Cytoplasm</keyword>
<dbReference type="CDD" id="cd04242">
    <property type="entry name" value="AAK_G5K_ProB"/>
    <property type="match status" value="1"/>
</dbReference>
<dbReference type="InterPro" id="IPR019797">
    <property type="entry name" value="Glutamate_5-kinase_CS"/>
</dbReference>
<evidence type="ECO:0000313" key="10">
    <source>
        <dbReference type="EMBL" id="RXJ62610.1"/>
    </source>
</evidence>
<sequence length="257" mass="28912">MKRVVIKVGSAVLREDDLLAVTRLNNLVDLIAKLKKEKKYEVILVSSGAVAAGNIKLDLDRKEILNRQALAAIGQPLLMKYYKKRLREHGFKCAQMLLVEEDFDSRKRSKNARGVMEILLENNVVPILNENDVIANKELLIGDNDQLSARAAYFFGADLLVILSDIDGLYDSNPHENPNAKMRKFVETIEQEDLEMKHTPNSEFATGGIVTKLKAANYVMKRGIPMYLSSGFDLTNAYDFLINEEHKSGTLFIPEKG</sequence>
<evidence type="ECO:0000256" key="2">
    <source>
        <dbReference type="ARBA" id="ARBA00022605"/>
    </source>
</evidence>
<dbReference type="NCBIfam" id="TIGR01027">
    <property type="entry name" value="proB"/>
    <property type="match status" value="1"/>
</dbReference>
<dbReference type="GO" id="GO:0055129">
    <property type="term" value="P:L-proline biosynthetic process"/>
    <property type="evidence" value="ECO:0007669"/>
    <property type="project" value="UniProtKB-UniRule"/>
</dbReference>
<dbReference type="PRINTS" id="PR00474">
    <property type="entry name" value="GLU5KINASE"/>
</dbReference>
<dbReference type="SUPFAM" id="SSF53633">
    <property type="entry name" value="Carbamate kinase-like"/>
    <property type="match status" value="1"/>
</dbReference>
<dbReference type="InterPro" id="IPR001048">
    <property type="entry name" value="Asp/Glu/Uridylate_kinase"/>
</dbReference>
<comment type="caution">
    <text evidence="10">The sequence shown here is derived from an EMBL/GenBank/DDBJ whole genome shotgun (WGS) entry which is preliminary data.</text>
</comment>
<dbReference type="RefSeq" id="WP_129082231.1">
    <property type="nucleotide sequence ID" value="NZ_CP041070.1"/>
</dbReference>
<comment type="subcellular location">
    <subcellularLocation>
        <location evidence="8">Cytoplasm</location>
    </subcellularLocation>
</comment>
<keyword evidence="7 8" id="KW-0067">ATP-binding</keyword>
<dbReference type="PIRSF" id="PIRSF000729">
    <property type="entry name" value="GK"/>
    <property type="match status" value="1"/>
</dbReference>
<dbReference type="EC" id="2.7.2.11" evidence="8"/>
<feature type="domain" description="Aspartate/glutamate/uridylate kinase" evidence="9">
    <location>
        <begin position="2"/>
        <end position="228"/>
    </location>
</feature>
<dbReference type="Proteomes" id="UP000290191">
    <property type="component" value="Unassembled WGS sequence"/>
</dbReference>
<feature type="binding site" evidence="8">
    <location>
        <begin position="164"/>
        <end position="165"/>
    </location>
    <ligand>
        <name>ATP</name>
        <dbReference type="ChEBI" id="CHEBI:30616"/>
    </ligand>
</feature>
<proteinExistence type="inferred from homology"/>
<feature type="binding site" evidence="8">
    <location>
        <begin position="206"/>
        <end position="212"/>
    </location>
    <ligand>
        <name>ATP</name>
        <dbReference type="ChEBI" id="CHEBI:30616"/>
    </ligand>
</feature>
<dbReference type="GO" id="GO:0005829">
    <property type="term" value="C:cytosol"/>
    <property type="evidence" value="ECO:0007669"/>
    <property type="project" value="TreeGrafter"/>
</dbReference>
<evidence type="ECO:0000256" key="4">
    <source>
        <dbReference type="ARBA" id="ARBA00022679"/>
    </source>
</evidence>
<keyword evidence="3 8" id="KW-0641">Proline biosynthesis</keyword>
<organism evidence="10 11">
    <name type="scientific">Halarcobacter anaerophilus</name>
    <dbReference type="NCBI Taxonomy" id="877500"/>
    <lineage>
        <taxon>Bacteria</taxon>
        <taxon>Pseudomonadati</taxon>
        <taxon>Campylobacterota</taxon>
        <taxon>Epsilonproteobacteria</taxon>
        <taxon>Campylobacterales</taxon>
        <taxon>Arcobacteraceae</taxon>
        <taxon>Halarcobacter</taxon>
    </lineage>
</organism>
<dbReference type="GO" id="GO:0005524">
    <property type="term" value="F:ATP binding"/>
    <property type="evidence" value="ECO:0007669"/>
    <property type="project" value="UniProtKB-KW"/>
</dbReference>
<keyword evidence="5 8" id="KW-0547">Nucleotide-binding</keyword>
<comment type="pathway">
    <text evidence="8">Amino-acid biosynthesis; L-proline biosynthesis; L-glutamate 5-semialdehyde from L-glutamate: step 1/2.</text>
</comment>
<dbReference type="InterPro" id="IPR036393">
    <property type="entry name" value="AceGlu_kinase-like_sf"/>
</dbReference>
<keyword evidence="4 8" id="KW-0808">Transferase</keyword>
<name>A0A4Q0XY57_9BACT</name>
<reference evidence="10 11" key="1">
    <citation type="submission" date="2017-10" db="EMBL/GenBank/DDBJ databases">
        <title>Genomics of the genus Arcobacter.</title>
        <authorList>
            <person name="Perez-Cataluna A."/>
            <person name="Figueras M.J."/>
        </authorList>
    </citation>
    <scope>NUCLEOTIDE SEQUENCE [LARGE SCALE GENOMIC DNA]</scope>
    <source>
        <strain evidence="10 11">DSM 24636</strain>
    </source>
</reference>
<accession>A0A4Q0XY57</accession>
<comment type="function">
    <text evidence="8">Catalyzes the transfer of a phosphate group to glutamate to form L-glutamate 5-phosphate.</text>
</comment>
<dbReference type="InterPro" id="IPR001057">
    <property type="entry name" value="Glu/AcGlu_kinase"/>
</dbReference>
<dbReference type="PANTHER" id="PTHR43654:SF3">
    <property type="entry name" value="GLUTAMATE 5-KINASE"/>
    <property type="match status" value="1"/>
</dbReference>
<dbReference type="AlphaFoldDB" id="A0A4Q0XY57"/>
<keyword evidence="2 8" id="KW-0028">Amino-acid biosynthesis</keyword>
<feature type="binding site" evidence="8">
    <location>
        <position position="47"/>
    </location>
    <ligand>
        <name>substrate</name>
    </ligand>
</feature>
<evidence type="ECO:0000259" key="9">
    <source>
        <dbReference type="Pfam" id="PF00696"/>
    </source>
</evidence>
<comment type="catalytic activity">
    <reaction evidence="8">
        <text>L-glutamate + ATP = L-glutamyl 5-phosphate + ADP</text>
        <dbReference type="Rhea" id="RHEA:14877"/>
        <dbReference type="ChEBI" id="CHEBI:29985"/>
        <dbReference type="ChEBI" id="CHEBI:30616"/>
        <dbReference type="ChEBI" id="CHEBI:58274"/>
        <dbReference type="ChEBI" id="CHEBI:456216"/>
        <dbReference type="EC" id="2.7.2.11"/>
    </reaction>
</comment>
<evidence type="ECO:0000313" key="11">
    <source>
        <dbReference type="Proteomes" id="UP000290191"/>
    </source>
</evidence>
<dbReference type="GO" id="GO:0004349">
    <property type="term" value="F:glutamate 5-kinase activity"/>
    <property type="evidence" value="ECO:0007669"/>
    <property type="project" value="UniProtKB-UniRule"/>
</dbReference>
<feature type="binding site" evidence="8">
    <location>
        <position position="144"/>
    </location>
    <ligand>
        <name>substrate</name>
    </ligand>
</feature>
<keyword evidence="11" id="KW-1185">Reference proteome</keyword>
<dbReference type="FunFam" id="3.40.1160.10:FF:000006">
    <property type="entry name" value="Glutamate 5-kinase"/>
    <property type="match status" value="1"/>
</dbReference>
<protein>
    <recommendedName>
        <fullName evidence="8">Glutamate 5-kinase</fullName>
        <ecNumber evidence="8">2.7.2.11</ecNumber>
    </recommendedName>
    <alternativeName>
        <fullName evidence="8">Gamma-glutamyl kinase</fullName>
        <shortName evidence="8">GK</shortName>
    </alternativeName>
</protein>
<dbReference type="STRING" id="877500.GCA_000935065_02104"/>
<evidence type="ECO:0000256" key="3">
    <source>
        <dbReference type="ARBA" id="ARBA00022650"/>
    </source>
</evidence>
<dbReference type="OrthoDB" id="9804434at2"/>
<comment type="similarity">
    <text evidence="8">Belongs to the glutamate 5-kinase family.</text>
</comment>